<dbReference type="Gene3D" id="3.40.630.10">
    <property type="entry name" value="Zn peptidases"/>
    <property type="match status" value="1"/>
</dbReference>
<dbReference type="Proteomes" id="UP000002007">
    <property type="component" value="Chromosome"/>
</dbReference>
<protein>
    <submittedName>
        <fullName evidence="1">Carboxypeptidase G2</fullName>
        <ecNumber evidence="1">3.4.17.11</ecNumber>
    </submittedName>
</protein>
<keyword evidence="1" id="KW-0121">Carboxypeptidase</keyword>
<dbReference type="eggNOG" id="COG0624">
    <property type="taxonomic scope" value="Bacteria"/>
</dbReference>
<dbReference type="KEGG" id="rsa:RSal33209_1315"/>
<sequence>MVSAMTELSVSSSAAAGAAAAMSQRLQAWVEAESPSSDLVALSLHADLLATQIESLLGVPARRIETAGLQHLSFEFDAASPAGQRVLLLCHYDTVWPLGSWGEHPVVLERNGRDGPILRGPGAFDMKAGTAQCVQALQLLREKGQSIDGAVADYR</sequence>
<reference evidence="2" key="1">
    <citation type="journal article" date="2008" name="J. Bacteriol.">
        <title>Genome sequence of the fish pathogen Renibacterium salmoninarum suggests reductive evolution away from an environmental Arthrobacter ancestor.</title>
        <authorList>
            <person name="Wiens G.D."/>
            <person name="Rockey D.D."/>
            <person name="Wu Z."/>
            <person name="Chang J."/>
            <person name="Levy R."/>
            <person name="Crane S."/>
            <person name="Chen D.S."/>
            <person name="Capri G.R."/>
            <person name="Burnett J.R."/>
            <person name="Sudheesh P.S."/>
            <person name="Schipma M.J."/>
            <person name="Burd H."/>
            <person name="Bhattacharyya A."/>
            <person name="Rhodes L.D."/>
            <person name="Kaul R."/>
            <person name="Strom M.S."/>
        </authorList>
    </citation>
    <scope>NUCLEOTIDE SEQUENCE [LARGE SCALE GENOMIC DNA]</scope>
    <source>
        <strain evidence="2">ATCC 33209 / DSM 20767 / JCM 11484 / NBRC 15589 / NCIMB 2235</strain>
    </source>
</reference>
<gene>
    <name evidence="1" type="ordered locus">RSal33209_1315</name>
</gene>
<dbReference type="HOGENOM" id="CLU_1694059_0_0_11"/>
<keyword evidence="1" id="KW-0645">Protease</keyword>
<name>A9WPT1_RENSM</name>
<evidence type="ECO:0000313" key="2">
    <source>
        <dbReference type="Proteomes" id="UP000002007"/>
    </source>
</evidence>
<dbReference type="STRING" id="288705.RSal33209_1315"/>
<dbReference type="EMBL" id="CP000910">
    <property type="protein sequence ID" value="ABY23052.1"/>
    <property type="molecule type" value="Genomic_DNA"/>
</dbReference>
<dbReference type="AlphaFoldDB" id="A9WPT1"/>
<keyword evidence="2" id="KW-1185">Reference proteome</keyword>
<organism evidence="1 2">
    <name type="scientific">Renibacterium salmoninarum (strain ATCC 33209 / DSM 20767 / JCM 11484 / NBRC 15589 / NCIMB 2235)</name>
    <dbReference type="NCBI Taxonomy" id="288705"/>
    <lineage>
        <taxon>Bacteria</taxon>
        <taxon>Bacillati</taxon>
        <taxon>Actinomycetota</taxon>
        <taxon>Actinomycetes</taxon>
        <taxon>Micrococcales</taxon>
        <taxon>Micrococcaceae</taxon>
        <taxon>Renibacterium</taxon>
    </lineage>
</organism>
<dbReference type="EC" id="3.4.17.11" evidence="1"/>
<dbReference type="InterPro" id="IPR002933">
    <property type="entry name" value="Peptidase_M20"/>
</dbReference>
<accession>A9WPT1</accession>
<evidence type="ECO:0000313" key="1">
    <source>
        <dbReference type="EMBL" id="ABY23052.1"/>
    </source>
</evidence>
<proteinExistence type="predicted"/>
<dbReference type="SUPFAM" id="SSF53187">
    <property type="entry name" value="Zn-dependent exopeptidases"/>
    <property type="match status" value="1"/>
</dbReference>
<dbReference type="GO" id="GO:0004180">
    <property type="term" value="F:carboxypeptidase activity"/>
    <property type="evidence" value="ECO:0007669"/>
    <property type="project" value="UniProtKB-KW"/>
</dbReference>
<dbReference type="Pfam" id="PF01546">
    <property type="entry name" value="Peptidase_M20"/>
    <property type="match status" value="1"/>
</dbReference>
<keyword evidence="1" id="KW-0378">Hydrolase</keyword>